<gene>
    <name evidence="2" type="ORF">DVH24_026951</name>
</gene>
<evidence type="ECO:0000313" key="2">
    <source>
        <dbReference type="EMBL" id="RXH84052.1"/>
    </source>
</evidence>
<reference evidence="2 3" key="1">
    <citation type="submission" date="2018-10" db="EMBL/GenBank/DDBJ databases">
        <title>A high-quality apple genome assembly.</title>
        <authorList>
            <person name="Hu J."/>
        </authorList>
    </citation>
    <scope>NUCLEOTIDE SEQUENCE [LARGE SCALE GENOMIC DNA]</scope>
    <source>
        <strain evidence="3">cv. HFTH1</strain>
        <tissue evidence="2">Young leaf</tissue>
    </source>
</reference>
<dbReference type="Proteomes" id="UP000290289">
    <property type="component" value="Chromosome 11"/>
</dbReference>
<dbReference type="EMBL" id="RDQH01000337">
    <property type="protein sequence ID" value="RXH84052.1"/>
    <property type="molecule type" value="Genomic_DNA"/>
</dbReference>
<feature type="region of interest" description="Disordered" evidence="1">
    <location>
        <begin position="21"/>
        <end position="68"/>
    </location>
</feature>
<name>A0A498IQ13_MALDO</name>
<evidence type="ECO:0000256" key="1">
    <source>
        <dbReference type="SAM" id="MobiDB-lite"/>
    </source>
</evidence>
<evidence type="ECO:0000313" key="3">
    <source>
        <dbReference type="Proteomes" id="UP000290289"/>
    </source>
</evidence>
<protein>
    <submittedName>
        <fullName evidence="2">Uncharacterized protein</fullName>
    </submittedName>
</protein>
<dbReference type="AlphaFoldDB" id="A0A498IQ13"/>
<keyword evidence="3" id="KW-1185">Reference proteome</keyword>
<comment type="caution">
    <text evidence="2">The sequence shown here is derived from an EMBL/GenBank/DDBJ whole genome shotgun (WGS) entry which is preliminary data.</text>
</comment>
<sequence>MTLNEERSWSMREAVATQEVAAAASSAMEEADKGGRRNRKQRVVGRDGCGVGNGRAGKDVGDGLVGDE</sequence>
<proteinExistence type="predicted"/>
<accession>A0A498IQ13</accession>
<organism evidence="2 3">
    <name type="scientific">Malus domestica</name>
    <name type="common">Apple</name>
    <name type="synonym">Pyrus malus</name>
    <dbReference type="NCBI Taxonomy" id="3750"/>
    <lineage>
        <taxon>Eukaryota</taxon>
        <taxon>Viridiplantae</taxon>
        <taxon>Streptophyta</taxon>
        <taxon>Embryophyta</taxon>
        <taxon>Tracheophyta</taxon>
        <taxon>Spermatophyta</taxon>
        <taxon>Magnoliopsida</taxon>
        <taxon>eudicotyledons</taxon>
        <taxon>Gunneridae</taxon>
        <taxon>Pentapetalae</taxon>
        <taxon>rosids</taxon>
        <taxon>fabids</taxon>
        <taxon>Rosales</taxon>
        <taxon>Rosaceae</taxon>
        <taxon>Amygdaloideae</taxon>
        <taxon>Maleae</taxon>
        <taxon>Malus</taxon>
    </lineage>
</organism>